<protein>
    <recommendedName>
        <fullName evidence="3">Legumain prodomain domain-containing protein</fullName>
    </recommendedName>
</protein>
<dbReference type="PANTHER" id="PTHR31587:SF3">
    <property type="entry name" value="EXPRESSED PROTEIN"/>
    <property type="match status" value="1"/>
</dbReference>
<proteinExistence type="predicted"/>
<dbReference type="InterPro" id="IPR048501">
    <property type="entry name" value="Legum_prodom"/>
</dbReference>
<sequence>MASFSIVVFPCLLLVTTLLLAKVTTGDLDNDYDESYKASNASSTWDYRNSSLTKTTTSMKKLNKALTHQEYVNSQIKMATWLLFGPEKSRSNLLAVRSLHLLLDDLQCVESTAQSFVKHCGVLYVDAVMHRRWFSNICRYAPNKQGIEMAFFVACIFTRVSGAYNDYDEPRKASIASTWEHRNSLRSKTPLTMKTLDHIFAAKEYVNIWIKMAAIILFGPEKAWSTLHSPQRPGSHFVDDWQCFHYTKGVCRHASLGLCQCEKDDWRPLENEMWSFVMSPYEERYVDVKFRSGIYGHVTFSLDELRDGWYFAYLSTGVALLFLASRDSKYFLPANAGYIVARFIKLVLCVNVSSELHVFFSIRSVGAGRGTFRASTRDVSSQAQTAAGLTTVLCSTSKRSVGAGQGSFRTSPRGVSSHAQTAATRATAPWSPMLGAIRHPTDWVVRVALSCPCCVVEGCLTVPKRSFVGRRREKTDVVGKCGSMRVVIGGASRISKVSLGGLGWALWSIDPAGPANADRVAATVTNRSLMVPRGHFG</sequence>
<evidence type="ECO:0000259" key="3">
    <source>
        <dbReference type="Pfam" id="PF20985"/>
    </source>
</evidence>
<evidence type="ECO:0000313" key="5">
    <source>
        <dbReference type="Proteomes" id="UP000245207"/>
    </source>
</evidence>
<dbReference type="PANTHER" id="PTHR31587">
    <property type="entry name" value="TRANSMEMBRANE PROTEIN (DUF2215)"/>
    <property type="match status" value="1"/>
</dbReference>
<feature type="signal peptide" evidence="2">
    <location>
        <begin position="1"/>
        <end position="26"/>
    </location>
</feature>
<evidence type="ECO:0000256" key="1">
    <source>
        <dbReference type="SAM" id="MobiDB-lite"/>
    </source>
</evidence>
<name>A0A2U1QD86_ARTAN</name>
<keyword evidence="2" id="KW-0732">Signal</keyword>
<gene>
    <name evidence="4" type="ORF">CTI12_AA044450</name>
</gene>
<keyword evidence="5" id="KW-1185">Reference proteome</keyword>
<dbReference type="STRING" id="35608.A0A2U1QD86"/>
<accession>A0A2U1QD86</accession>
<dbReference type="Proteomes" id="UP000245207">
    <property type="component" value="Unassembled WGS sequence"/>
</dbReference>
<dbReference type="Pfam" id="PF20985">
    <property type="entry name" value="Legum_prodom"/>
    <property type="match status" value="2"/>
</dbReference>
<feature type="domain" description="Legumain prodomain" evidence="3">
    <location>
        <begin position="60"/>
        <end position="155"/>
    </location>
</feature>
<evidence type="ECO:0000256" key="2">
    <source>
        <dbReference type="SAM" id="SignalP"/>
    </source>
</evidence>
<dbReference type="EMBL" id="PKPP01000208">
    <property type="protein sequence ID" value="PWA95960.1"/>
    <property type="molecule type" value="Genomic_DNA"/>
</dbReference>
<dbReference type="Gene3D" id="1.10.132.130">
    <property type="match status" value="1"/>
</dbReference>
<dbReference type="AlphaFoldDB" id="A0A2U1QD86"/>
<feature type="region of interest" description="Disordered" evidence="1">
    <location>
        <begin position="400"/>
        <end position="422"/>
    </location>
</feature>
<evidence type="ECO:0000313" key="4">
    <source>
        <dbReference type="EMBL" id="PWA95960.1"/>
    </source>
</evidence>
<organism evidence="4 5">
    <name type="scientific">Artemisia annua</name>
    <name type="common">Sweet wormwood</name>
    <dbReference type="NCBI Taxonomy" id="35608"/>
    <lineage>
        <taxon>Eukaryota</taxon>
        <taxon>Viridiplantae</taxon>
        <taxon>Streptophyta</taxon>
        <taxon>Embryophyta</taxon>
        <taxon>Tracheophyta</taxon>
        <taxon>Spermatophyta</taxon>
        <taxon>Magnoliopsida</taxon>
        <taxon>eudicotyledons</taxon>
        <taxon>Gunneridae</taxon>
        <taxon>Pentapetalae</taxon>
        <taxon>asterids</taxon>
        <taxon>campanulids</taxon>
        <taxon>Asterales</taxon>
        <taxon>Asteraceae</taxon>
        <taxon>Asteroideae</taxon>
        <taxon>Anthemideae</taxon>
        <taxon>Artemisiinae</taxon>
        <taxon>Artemisia</taxon>
    </lineage>
</organism>
<dbReference type="InterPro" id="IPR046427">
    <property type="entry name" value="Legumain_prodom_sf"/>
</dbReference>
<feature type="chain" id="PRO_5015699623" description="Legumain prodomain domain-containing protein" evidence="2">
    <location>
        <begin position="27"/>
        <end position="537"/>
    </location>
</feature>
<reference evidence="4 5" key="1">
    <citation type="journal article" date="2018" name="Mol. Plant">
        <title>The genome of Artemisia annua provides insight into the evolution of Asteraceae family and artemisinin biosynthesis.</title>
        <authorList>
            <person name="Shen Q."/>
            <person name="Zhang L."/>
            <person name="Liao Z."/>
            <person name="Wang S."/>
            <person name="Yan T."/>
            <person name="Shi P."/>
            <person name="Liu M."/>
            <person name="Fu X."/>
            <person name="Pan Q."/>
            <person name="Wang Y."/>
            <person name="Lv Z."/>
            <person name="Lu X."/>
            <person name="Zhang F."/>
            <person name="Jiang W."/>
            <person name="Ma Y."/>
            <person name="Chen M."/>
            <person name="Hao X."/>
            <person name="Li L."/>
            <person name="Tang Y."/>
            <person name="Lv G."/>
            <person name="Zhou Y."/>
            <person name="Sun X."/>
            <person name="Brodelius P.E."/>
            <person name="Rose J.K.C."/>
            <person name="Tang K."/>
        </authorList>
    </citation>
    <scope>NUCLEOTIDE SEQUENCE [LARGE SCALE GENOMIC DNA]</scope>
    <source>
        <strain evidence="5">cv. Huhao1</strain>
        <tissue evidence="4">Leaf</tissue>
    </source>
</reference>
<feature type="domain" description="Legumain prodomain" evidence="3">
    <location>
        <begin position="195"/>
        <end position="246"/>
    </location>
</feature>
<comment type="caution">
    <text evidence="4">The sequence shown here is derived from an EMBL/GenBank/DDBJ whole genome shotgun (WGS) entry which is preliminary data.</text>
</comment>
<feature type="compositionally biased region" description="Polar residues" evidence="1">
    <location>
        <begin position="407"/>
        <end position="422"/>
    </location>
</feature>